<dbReference type="GO" id="GO:0005871">
    <property type="term" value="C:kinesin complex"/>
    <property type="evidence" value="ECO:0007669"/>
    <property type="project" value="InterPro"/>
</dbReference>
<feature type="repeat" description="TPR" evidence="10">
    <location>
        <begin position="712"/>
        <end position="745"/>
    </location>
</feature>
<feature type="repeat" description="TPR" evidence="10">
    <location>
        <begin position="754"/>
        <end position="787"/>
    </location>
</feature>
<dbReference type="InterPro" id="IPR010982">
    <property type="entry name" value="Lambda_DNA-bd_dom_sf"/>
</dbReference>
<dbReference type="SUPFAM" id="SSF47413">
    <property type="entry name" value="lambda repressor-like DNA-binding domains"/>
    <property type="match status" value="1"/>
</dbReference>
<evidence type="ECO:0000256" key="3">
    <source>
        <dbReference type="ARBA" id="ARBA00022490"/>
    </source>
</evidence>
<dbReference type="GO" id="GO:0003677">
    <property type="term" value="F:DNA binding"/>
    <property type="evidence" value="ECO:0007669"/>
    <property type="project" value="InterPro"/>
</dbReference>
<dbReference type="GO" id="GO:0043531">
    <property type="term" value="F:ADP binding"/>
    <property type="evidence" value="ECO:0007669"/>
    <property type="project" value="InterPro"/>
</dbReference>
<dbReference type="OrthoDB" id="580767at2"/>
<dbReference type="Gene3D" id="1.10.260.40">
    <property type="entry name" value="lambda repressor-like DNA-binding domains"/>
    <property type="match status" value="1"/>
</dbReference>
<dbReference type="SUPFAM" id="SSF48452">
    <property type="entry name" value="TPR-like"/>
    <property type="match status" value="3"/>
</dbReference>
<dbReference type="Gene3D" id="3.40.50.300">
    <property type="entry name" value="P-loop containing nucleotide triphosphate hydrolases"/>
    <property type="match status" value="1"/>
</dbReference>
<feature type="domain" description="HTH cro/C1-type" evidence="11">
    <location>
        <begin position="30"/>
        <end position="84"/>
    </location>
</feature>
<keyword evidence="13" id="KW-1185">Reference proteome</keyword>
<organism evidence="12 13">
    <name type="scientific">Ktedonosporobacter rubrisoli</name>
    <dbReference type="NCBI Taxonomy" id="2509675"/>
    <lineage>
        <taxon>Bacteria</taxon>
        <taxon>Bacillati</taxon>
        <taxon>Chloroflexota</taxon>
        <taxon>Ktedonobacteria</taxon>
        <taxon>Ktedonobacterales</taxon>
        <taxon>Ktedonosporobacteraceae</taxon>
        <taxon>Ktedonosporobacter</taxon>
    </lineage>
</organism>
<evidence type="ECO:0000256" key="10">
    <source>
        <dbReference type="PROSITE-ProRule" id="PRU00339"/>
    </source>
</evidence>
<dbReference type="GO" id="GO:0019894">
    <property type="term" value="F:kinesin binding"/>
    <property type="evidence" value="ECO:0007669"/>
    <property type="project" value="TreeGrafter"/>
</dbReference>
<dbReference type="Pfam" id="PF25000">
    <property type="entry name" value="DUF7779"/>
    <property type="match status" value="1"/>
</dbReference>
<proteinExistence type="inferred from homology"/>
<reference evidence="12 13" key="1">
    <citation type="submission" date="2019-01" db="EMBL/GenBank/DDBJ databases">
        <title>Ktedonosporobacter rubrisoli SCAWS-G2.</title>
        <authorList>
            <person name="Huang Y."/>
            <person name="Yan B."/>
        </authorList>
    </citation>
    <scope>NUCLEOTIDE SEQUENCE [LARGE SCALE GENOMIC DNA]</scope>
    <source>
        <strain evidence="12 13">SCAWS-G2</strain>
    </source>
</reference>
<comment type="subcellular location">
    <subcellularLocation>
        <location evidence="1">Cytoplasm</location>
        <location evidence="1">Cytoskeleton</location>
    </subcellularLocation>
</comment>
<dbReference type="PROSITE" id="PS50005">
    <property type="entry name" value="TPR"/>
    <property type="match status" value="2"/>
</dbReference>
<evidence type="ECO:0000256" key="2">
    <source>
        <dbReference type="ARBA" id="ARBA00009622"/>
    </source>
</evidence>
<protein>
    <submittedName>
        <fullName evidence="12">Tetratricopeptide repeat protein</fullName>
    </submittedName>
</protein>
<dbReference type="InterPro" id="IPR001387">
    <property type="entry name" value="Cro/C1-type_HTH"/>
</dbReference>
<dbReference type="NCBIfam" id="NF040586">
    <property type="entry name" value="FxSxx_TPR"/>
    <property type="match status" value="1"/>
</dbReference>
<keyword evidence="5" id="KW-0677">Repeat</keyword>
<evidence type="ECO:0000256" key="9">
    <source>
        <dbReference type="ARBA" id="ARBA00023212"/>
    </source>
</evidence>
<evidence type="ECO:0000256" key="5">
    <source>
        <dbReference type="ARBA" id="ARBA00022737"/>
    </source>
</evidence>
<dbReference type="Proteomes" id="UP000290365">
    <property type="component" value="Chromosome"/>
</dbReference>
<evidence type="ECO:0000313" key="12">
    <source>
        <dbReference type="EMBL" id="QBD76600.1"/>
    </source>
</evidence>
<dbReference type="InterPro" id="IPR027417">
    <property type="entry name" value="P-loop_NTPase"/>
</dbReference>
<accession>A0A4P6JNC7</accession>
<evidence type="ECO:0000313" key="13">
    <source>
        <dbReference type="Proteomes" id="UP000290365"/>
    </source>
</evidence>
<dbReference type="Pfam" id="PF00931">
    <property type="entry name" value="NB-ARC"/>
    <property type="match status" value="1"/>
</dbReference>
<evidence type="ECO:0000256" key="1">
    <source>
        <dbReference type="ARBA" id="ARBA00004245"/>
    </source>
</evidence>
<keyword evidence="9" id="KW-0206">Cytoskeleton</keyword>
<dbReference type="InterPro" id="IPR002182">
    <property type="entry name" value="NB-ARC"/>
</dbReference>
<dbReference type="EMBL" id="CP035758">
    <property type="protein sequence ID" value="QBD76600.1"/>
    <property type="molecule type" value="Genomic_DNA"/>
</dbReference>
<keyword evidence="4" id="KW-0493">Microtubule</keyword>
<evidence type="ECO:0000259" key="11">
    <source>
        <dbReference type="PROSITE" id="PS50943"/>
    </source>
</evidence>
<dbReference type="GO" id="GO:0005737">
    <property type="term" value="C:cytoplasm"/>
    <property type="evidence" value="ECO:0007669"/>
    <property type="project" value="TreeGrafter"/>
</dbReference>
<dbReference type="InterPro" id="IPR019734">
    <property type="entry name" value="TPR_rpt"/>
</dbReference>
<keyword evidence="6 10" id="KW-0802">TPR repeat</keyword>
<evidence type="ECO:0000256" key="4">
    <source>
        <dbReference type="ARBA" id="ARBA00022701"/>
    </source>
</evidence>
<name>A0A4P6JNC7_KTERU</name>
<gene>
    <name evidence="12" type="ORF">EPA93_11530</name>
</gene>
<dbReference type="PANTHER" id="PTHR45783">
    <property type="entry name" value="KINESIN LIGHT CHAIN"/>
    <property type="match status" value="1"/>
</dbReference>
<dbReference type="PANTHER" id="PTHR45783:SF3">
    <property type="entry name" value="KINESIN LIGHT CHAIN"/>
    <property type="match status" value="1"/>
</dbReference>
<dbReference type="InterPro" id="IPR011990">
    <property type="entry name" value="TPR-like_helical_dom_sf"/>
</dbReference>
<keyword evidence="8" id="KW-0505">Motor protein</keyword>
<keyword evidence="7" id="KW-0175">Coiled coil</keyword>
<dbReference type="Pfam" id="PF13424">
    <property type="entry name" value="TPR_12"/>
    <property type="match status" value="3"/>
</dbReference>
<dbReference type="KEGG" id="kbs:EPA93_11530"/>
<comment type="similarity">
    <text evidence="2">Belongs to the kinesin light chain family.</text>
</comment>
<dbReference type="SMART" id="SM00530">
    <property type="entry name" value="HTH_XRE"/>
    <property type="match status" value="1"/>
</dbReference>
<dbReference type="AlphaFoldDB" id="A0A4P6JNC7"/>
<dbReference type="Gene3D" id="1.25.40.10">
    <property type="entry name" value="Tetratricopeptide repeat domain"/>
    <property type="match status" value="3"/>
</dbReference>
<dbReference type="SMART" id="SM00028">
    <property type="entry name" value="TPR"/>
    <property type="match status" value="8"/>
</dbReference>
<dbReference type="PROSITE" id="PS50943">
    <property type="entry name" value="HTH_CROC1"/>
    <property type="match status" value="1"/>
</dbReference>
<dbReference type="GO" id="GO:0007018">
    <property type="term" value="P:microtubule-based movement"/>
    <property type="evidence" value="ECO:0007669"/>
    <property type="project" value="TreeGrafter"/>
</dbReference>
<evidence type="ECO:0000256" key="8">
    <source>
        <dbReference type="ARBA" id="ARBA00023175"/>
    </source>
</evidence>
<dbReference type="CDD" id="cd00093">
    <property type="entry name" value="HTH_XRE"/>
    <property type="match status" value="1"/>
</dbReference>
<dbReference type="InterPro" id="IPR056681">
    <property type="entry name" value="DUF7779"/>
</dbReference>
<sequence>MGYNALTTFFFIRVSYRGAMKTSQHLGKRLQQERLRFHLSQEALAEALGVSPRSISRWERGQSIPRGYIRLKLSRFFGLQPEDLFVELDERLSPSSFYNMPGPPSPCFTGREQVLELLHGRLGLEWGTKPYLAYALQGLGGIGKTQIALMYVQRYSAEYQTVLWINSENSESIFASIESLARLLQLPEANQADHQSIVDGLRRWLAVHDRWLLVCDNLTDPKQLQDYLPPVRRGSILITTHNQTLGPFAQGLNLAPLGKDEGTLFLLRRTKLLPLEATDEHKQQFALCRPDEYAAAWEVVSLLGGLPLALDQAGAYIEETGCSLAEYVQRYKQQRALLLGRRGLSGGEHPESVATTFLLASQQVEREQQAALDLLRVCAFLHAEAIPEELFRVGAIHLGPSLEPLARDALQFDLAIATLRRFSLVQRQPETQSLSIHRLVQEVLKASMNAQEQISWMRRIILVLTSLFPGVISDTWKQCERLLSHVLAVANEFPDGIEDQALAEILQKAADYYRERYQYRQADEWYQRALHIWEQYGEAGYPGMAHVYNGLALLNYDQGQYQQAEICYQQALDAGQRGLGETHYEVVRALMGQALLYQTVGKYAEAEPLYLHTIGLLEQSQAEPARLAYLYSNLADLYLLLGKYERSESLALEARQIWAQAFGEMHTLVTYPLLTLAELYTEQGKYRQAEPLYQQVLTIRDQLLGPADPYVAEALVGLADLYLLQGKYNQADSLYQRALHIQELVRGPTHPSLTRCLNGLARLYAQQEKKEQAERLYRRALMLQEKRLGLDHPETAQILYDLALLQQRQGFLVEARAFAERALQIRKACLGVTHPKTKAAHMLYSRLLI</sequence>
<dbReference type="Pfam" id="PF01381">
    <property type="entry name" value="HTH_3"/>
    <property type="match status" value="1"/>
</dbReference>
<dbReference type="SUPFAM" id="SSF52540">
    <property type="entry name" value="P-loop containing nucleoside triphosphate hydrolases"/>
    <property type="match status" value="1"/>
</dbReference>
<keyword evidence="3" id="KW-0963">Cytoplasm</keyword>
<dbReference type="GO" id="GO:0005874">
    <property type="term" value="C:microtubule"/>
    <property type="evidence" value="ECO:0007669"/>
    <property type="project" value="UniProtKB-KW"/>
</dbReference>
<dbReference type="InterPro" id="IPR002151">
    <property type="entry name" value="Kinesin_light"/>
</dbReference>
<evidence type="ECO:0000256" key="6">
    <source>
        <dbReference type="ARBA" id="ARBA00022803"/>
    </source>
</evidence>
<evidence type="ECO:0000256" key="7">
    <source>
        <dbReference type="ARBA" id="ARBA00023054"/>
    </source>
</evidence>
<dbReference type="Pfam" id="PF13374">
    <property type="entry name" value="TPR_10"/>
    <property type="match status" value="1"/>
</dbReference>